<dbReference type="EMBL" id="JAAARO010000007">
    <property type="protein sequence ID" value="KAF5745394.1"/>
    <property type="molecule type" value="Genomic_DNA"/>
</dbReference>
<proteinExistence type="inferred from homology"/>
<dbReference type="Pfam" id="PF03134">
    <property type="entry name" value="TB2_DP1_HVA22"/>
    <property type="match status" value="1"/>
</dbReference>
<dbReference type="PANTHER" id="PTHR12300:SF117">
    <property type="entry name" value="LP05237P-RELATED"/>
    <property type="match status" value="1"/>
</dbReference>
<evidence type="ECO:0000256" key="2">
    <source>
        <dbReference type="SAM" id="MobiDB-lite"/>
    </source>
</evidence>
<comment type="similarity">
    <text evidence="1">Belongs to the DP1 family.</text>
</comment>
<reference evidence="3 4" key="1">
    <citation type="journal article" date="2020" name="Nat. Commun.">
        <title>Genome of Tripterygium wilfordii and identification of cytochrome P450 involved in triptolide biosynthesis.</title>
        <authorList>
            <person name="Tu L."/>
            <person name="Su P."/>
            <person name="Zhang Z."/>
            <person name="Gao L."/>
            <person name="Wang J."/>
            <person name="Hu T."/>
            <person name="Zhou J."/>
            <person name="Zhang Y."/>
            <person name="Zhao Y."/>
            <person name="Liu Y."/>
            <person name="Song Y."/>
            <person name="Tong Y."/>
            <person name="Lu Y."/>
            <person name="Yang J."/>
            <person name="Xu C."/>
            <person name="Jia M."/>
            <person name="Peters R.J."/>
            <person name="Huang L."/>
            <person name="Gao W."/>
        </authorList>
    </citation>
    <scope>NUCLEOTIDE SEQUENCE [LARGE SCALE GENOMIC DNA]</scope>
    <source>
        <strain evidence="4">cv. XIE 37</strain>
        <tissue evidence="3">Leaf</tissue>
    </source>
</reference>
<sequence length="230" mass="26676">MSFGYAYPAYECFKEVENNNPDIERLLFWCQYWFLVAIFTICERVGDALISWLPMYSEAKLAFLIYLWYPRTKGTSYVYGSFFLPFLGKHQPEIDRMLLELRDRARNITVLFWQNIASYGQTRFLEILQYFSSQSSSFAYTEKQQQMESTNEKPLVSSHEAVYTPNTGGTTVSVQSAAEDSSASELQLPSSTERVQSFEDTKTHSSLPQETTTAIRSRRGIWRLFRAKDT</sequence>
<evidence type="ECO:0000256" key="1">
    <source>
        <dbReference type="RuleBase" id="RU362006"/>
    </source>
</evidence>
<feature type="region of interest" description="Disordered" evidence="2">
    <location>
        <begin position="182"/>
        <end position="212"/>
    </location>
</feature>
<protein>
    <recommendedName>
        <fullName evidence="1">HVA22-like protein</fullName>
    </recommendedName>
</protein>
<evidence type="ECO:0000313" key="3">
    <source>
        <dbReference type="EMBL" id="KAF5745394.1"/>
    </source>
</evidence>
<name>A0A7J7DGK6_TRIWF</name>
<dbReference type="InterPro" id="IPR004345">
    <property type="entry name" value="TB2_DP1_HVA22"/>
</dbReference>
<dbReference type="AlphaFoldDB" id="A0A7J7DGK6"/>
<accession>A0A7J7DGK6</accession>
<dbReference type="Proteomes" id="UP000593562">
    <property type="component" value="Unassembled WGS sequence"/>
</dbReference>
<comment type="caution">
    <text evidence="3">The sequence shown here is derived from an EMBL/GenBank/DDBJ whole genome shotgun (WGS) entry which is preliminary data.</text>
</comment>
<keyword evidence="4" id="KW-1185">Reference proteome</keyword>
<feature type="compositionally biased region" description="Polar residues" evidence="2">
    <location>
        <begin position="182"/>
        <end position="195"/>
    </location>
</feature>
<dbReference type="GO" id="GO:0016020">
    <property type="term" value="C:membrane"/>
    <property type="evidence" value="ECO:0007669"/>
    <property type="project" value="UniProtKB-SubCell"/>
</dbReference>
<comment type="subcellular location">
    <subcellularLocation>
        <location evidence="1">Membrane</location>
        <topology evidence="1">Multi-pass membrane protein</topology>
    </subcellularLocation>
</comment>
<dbReference type="PANTHER" id="PTHR12300">
    <property type="entry name" value="HVA22-LIKE PROTEINS"/>
    <property type="match status" value="1"/>
</dbReference>
<gene>
    <name evidence="3" type="ORF">HS088_TW07G00978</name>
</gene>
<organism evidence="3 4">
    <name type="scientific">Tripterygium wilfordii</name>
    <name type="common">Thunder God vine</name>
    <dbReference type="NCBI Taxonomy" id="458696"/>
    <lineage>
        <taxon>Eukaryota</taxon>
        <taxon>Viridiplantae</taxon>
        <taxon>Streptophyta</taxon>
        <taxon>Embryophyta</taxon>
        <taxon>Tracheophyta</taxon>
        <taxon>Spermatophyta</taxon>
        <taxon>Magnoliopsida</taxon>
        <taxon>eudicotyledons</taxon>
        <taxon>Gunneridae</taxon>
        <taxon>Pentapetalae</taxon>
        <taxon>rosids</taxon>
        <taxon>fabids</taxon>
        <taxon>Celastrales</taxon>
        <taxon>Celastraceae</taxon>
        <taxon>Tripterygium</taxon>
    </lineage>
</organism>
<dbReference type="InParanoid" id="A0A7J7DGK6"/>
<evidence type="ECO:0000313" key="4">
    <source>
        <dbReference type="Proteomes" id="UP000593562"/>
    </source>
</evidence>